<comment type="caution">
    <text evidence="12">The sequence shown here is derived from an EMBL/GenBank/DDBJ whole genome shotgun (WGS) entry which is preliminary data.</text>
</comment>
<comment type="function">
    <text evidence="1">Accessory subunit of the mitochondrial membrane respiratory chain NADH dehydrogenase (Complex I), that is believed not to be involved in catalysis. Complex I functions in the transfer of electrons from NADH to the respiratory chain. The immediate electron acceptor for the enzyme is believed to be ubiquinone.</text>
</comment>
<keyword evidence="11" id="KW-0175">Coiled coil</keyword>
<keyword evidence="5" id="KW-0813">Transport</keyword>
<dbReference type="PANTHER" id="PTHR12653:SF0">
    <property type="entry name" value="NADH DEHYDROGENASE [UBIQUINONE] 1 ALPHA SUBCOMPLEX SUBUNIT 5"/>
    <property type="match status" value="1"/>
</dbReference>
<protein>
    <submittedName>
        <fullName evidence="12">NDUA5 dehydrogenase</fullName>
    </submittedName>
</protein>
<comment type="similarity">
    <text evidence="3">Belongs to the complex I NDUFA5 subunit family.</text>
</comment>
<sequence length="60" mass="7096">MQQNENIQVAEEKINCGQVEELIVQAKNELSLAEKMLIWKPWEKLTQEAPPNQWTWPPHK</sequence>
<keyword evidence="8" id="KW-0249">Electron transport</keyword>
<keyword evidence="13" id="KW-1185">Reference proteome</keyword>
<keyword evidence="9" id="KW-0496">Mitochondrion</keyword>
<feature type="non-terminal residue" evidence="12">
    <location>
        <position position="60"/>
    </location>
</feature>
<evidence type="ECO:0000256" key="2">
    <source>
        <dbReference type="ARBA" id="ARBA00004443"/>
    </source>
</evidence>
<gene>
    <name evidence="12" type="primary">Ndufa5</name>
    <name evidence="12" type="ORF">G6Z75_0000583</name>
</gene>
<keyword evidence="7" id="KW-0999">Mitochondrion inner membrane</keyword>
<comment type="subcellular location">
    <subcellularLocation>
        <location evidence="2">Mitochondrion inner membrane</location>
        <topology evidence="2">Peripheral membrane protein</topology>
        <orientation evidence="2">Matrix side</orientation>
    </subcellularLocation>
</comment>
<evidence type="ECO:0000313" key="12">
    <source>
        <dbReference type="EMBL" id="KAG5313629.1"/>
    </source>
</evidence>
<feature type="coiled-coil region" evidence="11">
    <location>
        <begin position="9"/>
        <end position="36"/>
    </location>
</feature>
<dbReference type="GO" id="GO:0005743">
    <property type="term" value="C:mitochondrial inner membrane"/>
    <property type="evidence" value="ECO:0007669"/>
    <property type="project" value="UniProtKB-SubCell"/>
</dbReference>
<evidence type="ECO:0000256" key="3">
    <source>
        <dbReference type="ARBA" id="ARBA00010261"/>
    </source>
</evidence>
<comment type="subunit">
    <text evidence="4">Complex I is composed of 45 different subunits.</text>
</comment>
<evidence type="ECO:0000313" key="13">
    <source>
        <dbReference type="Proteomes" id="UP000667349"/>
    </source>
</evidence>
<keyword evidence="6" id="KW-0679">Respiratory chain</keyword>
<dbReference type="AlphaFoldDB" id="A0A836F794"/>
<feature type="non-terminal residue" evidence="12">
    <location>
        <position position="1"/>
    </location>
</feature>
<dbReference type="GO" id="GO:0022904">
    <property type="term" value="P:respiratory electron transport chain"/>
    <property type="evidence" value="ECO:0007669"/>
    <property type="project" value="InterPro"/>
</dbReference>
<dbReference type="Proteomes" id="UP000667349">
    <property type="component" value="Unassembled WGS sequence"/>
</dbReference>
<evidence type="ECO:0000256" key="1">
    <source>
        <dbReference type="ARBA" id="ARBA00003195"/>
    </source>
</evidence>
<dbReference type="InterPro" id="IPR006806">
    <property type="entry name" value="NDUFA5"/>
</dbReference>
<evidence type="ECO:0000256" key="8">
    <source>
        <dbReference type="ARBA" id="ARBA00022982"/>
    </source>
</evidence>
<evidence type="ECO:0000256" key="7">
    <source>
        <dbReference type="ARBA" id="ARBA00022792"/>
    </source>
</evidence>
<reference evidence="12" key="1">
    <citation type="submission" date="2020-02" db="EMBL/GenBank/DDBJ databases">
        <title>Relaxed selection underlies rapid genomic changes in the transitions from sociality to social parasitism in ants.</title>
        <authorList>
            <person name="Bi X."/>
        </authorList>
    </citation>
    <scope>NUCLEOTIDE SEQUENCE</scope>
    <source>
        <strain evidence="12">BGI-DK2013a</strain>
        <tissue evidence="12">Whole body</tissue>
    </source>
</reference>
<evidence type="ECO:0000256" key="10">
    <source>
        <dbReference type="ARBA" id="ARBA00023136"/>
    </source>
</evidence>
<name>A0A836F794_9HYME</name>
<accession>A0A836F794</accession>
<evidence type="ECO:0000256" key="11">
    <source>
        <dbReference type="SAM" id="Coils"/>
    </source>
</evidence>
<organism evidence="12 13">
    <name type="scientific">Acromyrmex insinuator</name>
    <dbReference type="NCBI Taxonomy" id="230686"/>
    <lineage>
        <taxon>Eukaryota</taxon>
        <taxon>Metazoa</taxon>
        <taxon>Ecdysozoa</taxon>
        <taxon>Arthropoda</taxon>
        <taxon>Hexapoda</taxon>
        <taxon>Insecta</taxon>
        <taxon>Pterygota</taxon>
        <taxon>Neoptera</taxon>
        <taxon>Endopterygota</taxon>
        <taxon>Hymenoptera</taxon>
        <taxon>Apocrita</taxon>
        <taxon>Aculeata</taxon>
        <taxon>Formicoidea</taxon>
        <taxon>Formicidae</taxon>
        <taxon>Myrmicinae</taxon>
        <taxon>Acromyrmex</taxon>
    </lineage>
</organism>
<evidence type="ECO:0000256" key="9">
    <source>
        <dbReference type="ARBA" id="ARBA00023128"/>
    </source>
</evidence>
<dbReference type="PANTHER" id="PTHR12653">
    <property type="entry name" value="NADH-UBIQUINONE OXIDOREDUCTASE 13 KD-B SUBUNIT"/>
    <property type="match status" value="1"/>
</dbReference>
<evidence type="ECO:0000256" key="6">
    <source>
        <dbReference type="ARBA" id="ARBA00022660"/>
    </source>
</evidence>
<evidence type="ECO:0000256" key="4">
    <source>
        <dbReference type="ARBA" id="ARBA00011533"/>
    </source>
</evidence>
<keyword evidence="10" id="KW-0472">Membrane</keyword>
<proteinExistence type="inferred from homology"/>
<dbReference type="EMBL" id="JAANHZ010000244">
    <property type="protein sequence ID" value="KAG5313629.1"/>
    <property type="molecule type" value="Genomic_DNA"/>
</dbReference>
<evidence type="ECO:0000256" key="5">
    <source>
        <dbReference type="ARBA" id="ARBA00022448"/>
    </source>
</evidence>